<dbReference type="Pfam" id="PF00179">
    <property type="entry name" value="UQ_con"/>
    <property type="match status" value="1"/>
</dbReference>
<dbReference type="InterPro" id="IPR000608">
    <property type="entry name" value="UBC"/>
</dbReference>
<evidence type="ECO:0000259" key="3">
    <source>
        <dbReference type="PROSITE" id="PS50127"/>
    </source>
</evidence>
<accession>A0A5C3QGY5</accession>
<dbReference type="Proteomes" id="UP000305067">
    <property type="component" value="Unassembled WGS sequence"/>
</dbReference>
<organism evidence="4 5">
    <name type="scientific">Pterulicium gracile</name>
    <dbReference type="NCBI Taxonomy" id="1884261"/>
    <lineage>
        <taxon>Eukaryota</taxon>
        <taxon>Fungi</taxon>
        <taxon>Dikarya</taxon>
        <taxon>Basidiomycota</taxon>
        <taxon>Agaricomycotina</taxon>
        <taxon>Agaricomycetes</taxon>
        <taxon>Agaricomycetidae</taxon>
        <taxon>Agaricales</taxon>
        <taxon>Pleurotineae</taxon>
        <taxon>Pterulaceae</taxon>
        <taxon>Pterulicium</taxon>
    </lineage>
</organism>
<dbReference type="OrthoDB" id="5596422at2759"/>
<protein>
    <submittedName>
        <fullName evidence="4">Ubiquitin-conjugating enzyme/RWD-like protein</fullName>
    </submittedName>
</protein>
<dbReference type="InterPro" id="IPR050113">
    <property type="entry name" value="Ub_conjugating_enzyme"/>
</dbReference>
<dbReference type="AlphaFoldDB" id="A0A5C3QGY5"/>
<reference evidence="4 5" key="1">
    <citation type="journal article" date="2019" name="Nat. Ecol. Evol.">
        <title>Megaphylogeny resolves global patterns of mushroom evolution.</title>
        <authorList>
            <person name="Varga T."/>
            <person name="Krizsan K."/>
            <person name="Foldi C."/>
            <person name="Dima B."/>
            <person name="Sanchez-Garcia M."/>
            <person name="Sanchez-Ramirez S."/>
            <person name="Szollosi G.J."/>
            <person name="Szarkandi J.G."/>
            <person name="Papp V."/>
            <person name="Albert L."/>
            <person name="Andreopoulos W."/>
            <person name="Angelini C."/>
            <person name="Antonin V."/>
            <person name="Barry K.W."/>
            <person name="Bougher N.L."/>
            <person name="Buchanan P."/>
            <person name="Buyck B."/>
            <person name="Bense V."/>
            <person name="Catcheside P."/>
            <person name="Chovatia M."/>
            <person name="Cooper J."/>
            <person name="Damon W."/>
            <person name="Desjardin D."/>
            <person name="Finy P."/>
            <person name="Geml J."/>
            <person name="Haridas S."/>
            <person name="Hughes K."/>
            <person name="Justo A."/>
            <person name="Karasinski D."/>
            <person name="Kautmanova I."/>
            <person name="Kiss B."/>
            <person name="Kocsube S."/>
            <person name="Kotiranta H."/>
            <person name="LaButti K.M."/>
            <person name="Lechner B.E."/>
            <person name="Liimatainen K."/>
            <person name="Lipzen A."/>
            <person name="Lukacs Z."/>
            <person name="Mihaltcheva S."/>
            <person name="Morgado L.N."/>
            <person name="Niskanen T."/>
            <person name="Noordeloos M.E."/>
            <person name="Ohm R.A."/>
            <person name="Ortiz-Santana B."/>
            <person name="Ovrebo C."/>
            <person name="Racz N."/>
            <person name="Riley R."/>
            <person name="Savchenko A."/>
            <person name="Shiryaev A."/>
            <person name="Soop K."/>
            <person name="Spirin V."/>
            <person name="Szebenyi C."/>
            <person name="Tomsovsky M."/>
            <person name="Tulloss R.E."/>
            <person name="Uehling J."/>
            <person name="Grigoriev I.V."/>
            <person name="Vagvolgyi C."/>
            <person name="Papp T."/>
            <person name="Martin F.M."/>
            <person name="Miettinen O."/>
            <person name="Hibbett D.S."/>
            <person name="Nagy L.G."/>
        </authorList>
    </citation>
    <scope>NUCLEOTIDE SEQUENCE [LARGE SCALE GENOMIC DNA]</scope>
    <source>
        <strain evidence="4 5">CBS 309.79</strain>
    </source>
</reference>
<dbReference type="EMBL" id="ML178828">
    <property type="protein sequence ID" value="TFL00528.1"/>
    <property type="molecule type" value="Genomic_DNA"/>
</dbReference>
<feature type="compositionally biased region" description="Low complexity" evidence="2">
    <location>
        <begin position="22"/>
        <end position="31"/>
    </location>
</feature>
<proteinExistence type="predicted"/>
<evidence type="ECO:0000256" key="1">
    <source>
        <dbReference type="ARBA" id="ARBA00022786"/>
    </source>
</evidence>
<dbReference type="InterPro" id="IPR016135">
    <property type="entry name" value="UBQ-conjugating_enzyme/RWD"/>
</dbReference>
<keyword evidence="5" id="KW-1185">Reference proteome</keyword>
<dbReference type="SUPFAM" id="SSF54495">
    <property type="entry name" value="UBC-like"/>
    <property type="match status" value="1"/>
</dbReference>
<feature type="region of interest" description="Disordered" evidence="2">
    <location>
        <begin position="1"/>
        <end position="35"/>
    </location>
</feature>
<keyword evidence="1" id="KW-0833">Ubl conjugation pathway</keyword>
<feature type="compositionally biased region" description="Pro residues" evidence="2">
    <location>
        <begin position="1"/>
        <end position="10"/>
    </location>
</feature>
<evidence type="ECO:0000256" key="2">
    <source>
        <dbReference type="SAM" id="MobiDB-lite"/>
    </source>
</evidence>
<gene>
    <name evidence="4" type="ORF">BDV98DRAFT_104006</name>
</gene>
<dbReference type="Gene3D" id="3.10.110.10">
    <property type="entry name" value="Ubiquitin Conjugating Enzyme"/>
    <property type="match status" value="1"/>
</dbReference>
<dbReference type="PANTHER" id="PTHR24067">
    <property type="entry name" value="UBIQUITIN-CONJUGATING ENZYME E2"/>
    <property type="match status" value="1"/>
</dbReference>
<evidence type="ECO:0000313" key="5">
    <source>
        <dbReference type="Proteomes" id="UP000305067"/>
    </source>
</evidence>
<evidence type="ECO:0000313" key="4">
    <source>
        <dbReference type="EMBL" id="TFL00528.1"/>
    </source>
</evidence>
<sequence>MIPATSPYPLPISYQVRKKPQQKPSESQSQPDAVPSPVVNTAIALEYASLRYQGHCPLGMYVTPSDDSLLIWDLVLFVHQGYYADSVLKFQLKFPANYPEKPPSVLFLTDVFHPLIAQQSGEFNLLAKFRPWRPKEHHSFDVLHWIKAAFKKHALDELKEIDCLNKEAFRL</sequence>
<feature type="domain" description="UBC core" evidence="3">
    <location>
        <begin position="38"/>
        <end position="171"/>
    </location>
</feature>
<dbReference type="PROSITE" id="PS50127">
    <property type="entry name" value="UBC_2"/>
    <property type="match status" value="1"/>
</dbReference>
<dbReference type="STRING" id="1884261.A0A5C3QGY5"/>
<name>A0A5C3QGY5_9AGAR</name>
<dbReference type="CDD" id="cd23814">
    <property type="entry name" value="UEV_AKTIP"/>
    <property type="match status" value="1"/>
</dbReference>